<proteinExistence type="predicted"/>
<sequence length="28" mass="3309">MYLVTYYIRVDFSMQSYDQLSERKSGAG</sequence>
<feature type="non-terminal residue" evidence="1">
    <location>
        <position position="28"/>
    </location>
</feature>
<reference evidence="1" key="1">
    <citation type="submission" date="2018-05" db="EMBL/GenBank/DDBJ databases">
        <authorList>
            <person name="Lanie J.A."/>
            <person name="Ng W.-L."/>
            <person name="Kazmierczak K.M."/>
            <person name="Andrzejewski T.M."/>
            <person name="Davidsen T.M."/>
            <person name="Wayne K.J."/>
            <person name="Tettelin H."/>
            <person name="Glass J.I."/>
            <person name="Rusch D."/>
            <person name="Podicherti R."/>
            <person name="Tsui H.-C.T."/>
            <person name="Winkler M.E."/>
        </authorList>
    </citation>
    <scope>NUCLEOTIDE SEQUENCE</scope>
</reference>
<gene>
    <name evidence="1" type="ORF">METZ01_LOCUS487337</name>
</gene>
<dbReference type="AlphaFoldDB" id="A0A383CR10"/>
<accession>A0A383CR10</accession>
<name>A0A383CR10_9ZZZZ</name>
<evidence type="ECO:0000313" key="1">
    <source>
        <dbReference type="EMBL" id="SVE34483.1"/>
    </source>
</evidence>
<protein>
    <submittedName>
        <fullName evidence="1">Uncharacterized protein</fullName>
    </submittedName>
</protein>
<dbReference type="EMBL" id="UINC01210837">
    <property type="protein sequence ID" value="SVE34483.1"/>
    <property type="molecule type" value="Genomic_DNA"/>
</dbReference>
<organism evidence="1">
    <name type="scientific">marine metagenome</name>
    <dbReference type="NCBI Taxonomy" id="408172"/>
    <lineage>
        <taxon>unclassified sequences</taxon>
        <taxon>metagenomes</taxon>
        <taxon>ecological metagenomes</taxon>
    </lineage>
</organism>